<evidence type="ECO:0000259" key="2">
    <source>
        <dbReference type="PROSITE" id="PS51203"/>
    </source>
</evidence>
<name>A0A078AT63_STYLE</name>
<feature type="compositionally biased region" description="Basic residues" evidence="1">
    <location>
        <begin position="231"/>
        <end position="244"/>
    </location>
</feature>
<sequence>MNYFNTTKNQIQKVELEKLPIVLDYMRQGMALVNERMEKLQAYVTKQKDYLIVETPVQWAQSLNHVFVELRYAHRHDAPGCSNADDEQIELTEDTLSLSVLCMEVNTKVKYMIKINLWDKIDVNKSSYEYQAVGRQHFTLAKLNAPARWRTLYQEVNETQQALDKITRNSGKPFQIRLWLQRHEKHVQQLWEFEGDAIDDYEGHQWMEEKNEEYEDYIHKKSLSKKGPIPLKKKKKNKSKKSKK</sequence>
<feature type="domain" description="CS" evidence="2">
    <location>
        <begin position="52"/>
        <end position="153"/>
    </location>
</feature>
<feature type="region of interest" description="Disordered" evidence="1">
    <location>
        <begin position="219"/>
        <end position="244"/>
    </location>
</feature>
<dbReference type="InterPro" id="IPR007052">
    <property type="entry name" value="CS_dom"/>
</dbReference>
<dbReference type="Proteomes" id="UP000039865">
    <property type="component" value="Unassembled WGS sequence"/>
</dbReference>
<organism evidence="3 4">
    <name type="scientific">Stylonychia lemnae</name>
    <name type="common">Ciliate</name>
    <dbReference type="NCBI Taxonomy" id="5949"/>
    <lineage>
        <taxon>Eukaryota</taxon>
        <taxon>Sar</taxon>
        <taxon>Alveolata</taxon>
        <taxon>Ciliophora</taxon>
        <taxon>Intramacronucleata</taxon>
        <taxon>Spirotrichea</taxon>
        <taxon>Stichotrichia</taxon>
        <taxon>Sporadotrichida</taxon>
        <taxon>Oxytrichidae</taxon>
        <taxon>Stylonychinae</taxon>
        <taxon>Stylonychia</taxon>
    </lineage>
</organism>
<evidence type="ECO:0000313" key="4">
    <source>
        <dbReference type="Proteomes" id="UP000039865"/>
    </source>
</evidence>
<dbReference type="SUPFAM" id="SSF49764">
    <property type="entry name" value="HSP20-like chaperones"/>
    <property type="match status" value="1"/>
</dbReference>
<dbReference type="Gene3D" id="2.60.40.790">
    <property type="match status" value="1"/>
</dbReference>
<accession>A0A078AT63</accession>
<dbReference type="CDD" id="cd06463">
    <property type="entry name" value="p23_like"/>
    <property type="match status" value="1"/>
</dbReference>
<dbReference type="EMBL" id="CCKQ01013925">
    <property type="protein sequence ID" value="CDW85645.1"/>
    <property type="molecule type" value="Genomic_DNA"/>
</dbReference>
<dbReference type="PROSITE" id="PS51203">
    <property type="entry name" value="CS"/>
    <property type="match status" value="1"/>
</dbReference>
<proteinExistence type="predicted"/>
<dbReference type="Pfam" id="PF04969">
    <property type="entry name" value="CS"/>
    <property type="match status" value="1"/>
</dbReference>
<dbReference type="InterPro" id="IPR008978">
    <property type="entry name" value="HSP20-like_chaperone"/>
</dbReference>
<evidence type="ECO:0000256" key="1">
    <source>
        <dbReference type="SAM" id="MobiDB-lite"/>
    </source>
</evidence>
<evidence type="ECO:0000313" key="3">
    <source>
        <dbReference type="EMBL" id="CDW85645.1"/>
    </source>
</evidence>
<protein>
    <recommendedName>
        <fullName evidence="2">CS domain-containing protein</fullName>
    </recommendedName>
</protein>
<dbReference type="InParanoid" id="A0A078AT63"/>
<reference evidence="3 4" key="1">
    <citation type="submission" date="2014-06" db="EMBL/GenBank/DDBJ databases">
        <authorList>
            <person name="Swart Estienne"/>
        </authorList>
    </citation>
    <scope>NUCLEOTIDE SEQUENCE [LARGE SCALE GENOMIC DNA]</scope>
    <source>
        <strain evidence="3 4">130c</strain>
    </source>
</reference>
<dbReference type="OrthoDB" id="313440at2759"/>
<gene>
    <name evidence="3" type="primary">Contig16003.g17056</name>
    <name evidence="3" type="ORF">STYLEM_14727</name>
</gene>
<keyword evidence="4" id="KW-1185">Reference proteome</keyword>
<dbReference type="AlphaFoldDB" id="A0A078AT63"/>